<evidence type="ECO:0000313" key="3">
    <source>
        <dbReference type="Proteomes" id="UP001249851"/>
    </source>
</evidence>
<dbReference type="Proteomes" id="UP001249851">
    <property type="component" value="Unassembled WGS sequence"/>
</dbReference>
<protein>
    <submittedName>
        <fullName evidence="2">Uncharacterized protein</fullName>
    </submittedName>
</protein>
<keyword evidence="3" id="KW-1185">Reference proteome</keyword>
<feature type="compositionally biased region" description="Basic and acidic residues" evidence="1">
    <location>
        <begin position="229"/>
        <end position="262"/>
    </location>
</feature>
<feature type="region of interest" description="Disordered" evidence="1">
    <location>
        <begin position="211"/>
        <end position="262"/>
    </location>
</feature>
<name>A0AAD9V826_ACRCE</name>
<reference evidence="2" key="2">
    <citation type="journal article" date="2023" name="Science">
        <title>Genomic signatures of disease resistance in endangered staghorn corals.</title>
        <authorList>
            <person name="Vollmer S.V."/>
            <person name="Selwyn J.D."/>
            <person name="Despard B.A."/>
            <person name="Roesel C.L."/>
        </authorList>
    </citation>
    <scope>NUCLEOTIDE SEQUENCE</scope>
    <source>
        <strain evidence="2">K2</strain>
    </source>
</reference>
<sequence length="262" mass="29490">MDYSAVNGASDEQLAELGLLRRGDLLSLRSFVNEKLQGESRDEKKRKLLDLLKTKVKQKKKKVEEKASTEPGPSNQIKDGQRKVQFGRLHYDEQRKRYIGVRLAKGGGTRTVSAKRISDVHDLIALGKSIFFPGGMSFFGKIEDMISTLGKFKGDQISLANFTLARYITSHALTTVRLYVMTRFVDKETEGCATELPEVFEVDRKPIKVHSKKESHVDANHGGLMGTSAERKTIKGQQDREYKESLAADQAKEKQKLENEEA</sequence>
<dbReference type="AlphaFoldDB" id="A0AAD9V826"/>
<organism evidence="2 3">
    <name type="scientific">Acropora cervicornis</name>
    <name type="common">Staghorn coral</name>
    <dbReference type="NCBI Taxonomy" id="6130"/>
    <lineage>
        <taxon>Eukaryota</taxon>
        <taxon>Metazoa</taxon>
        <taxon>Cnidaria</taxon>
        <taxon>Anthozoa</taxon>
        <taxon>Hexacorallia</taxon>
        <taxon>Scleractinia</taxon>
        <taxon>Astrocoeniina</taxon>
        <taxon>Acroporidae</taxon>
        <taxon>Acropora</taxon>
    </lineage>
</organism>
<proteinExistence type="predicted"/>
<accession>A0AAD9V826</accession>
<gene>
    <name evidence="2" type="ORF">P5673_011885</name>
</gene>
<comment type="caution">
    <text evidence="2">The sequence shown here is derived from an EMBL/GenBank/DDBJ whole genome shotgun (WGS) entry which is preliminary data.</text>
</comment>
<feature type="region of interest" description="Disordered" evidence="1">
    <location>
        <begin position="60"/>
        <end position="80"/>
    </location>
</feature>
<reference evidence="2" key="1">
    <citation type="journal article" date="2023" name="G3 (Bethesda)">
        <title>Whole genome assembly and annotation of the endangered Caribbean coral Acropora cervicornis.</title>
        <authorList>
            <person name="Selwyn J.D."/>
            <person name="Vollmer S.V."/>
        </authorList>
    </citation>
    <scope>NUCLEOTIDE SEQUENCE</scope>
    <source>
        <strain evidence="2">K2</strain>
    </source>
</reference>
<evidence type="ECO:0000313" key="2">
    <source>
        <dbReference type="EMBL" id="KAK2564452.1"/>
    </source>
</evidence>
<evidence type="ECO:0000256" key="1">
    <source>
        <dbReference type="SAM" id="MobiDB-lite"/>
    </source>
</evidence>
<dbReference type="EMBL" id="JARQWQ010000022">
    <property type="protein sequence ID" value="KAK2564452.1"/>
    <property type="molecule type" value="Genomic_DNA"/>
</dbReference>